<dbReference type="KEGG" id="glt:GlitD10_0784"/>
<protein>
    <submittedName>
        <fullName evidence="3">Homing endonuclease LAGLIDADG/HNH</fullName>
    </submittedName>
</protein>
<accession>A0A1J0AAY8</accession>
<dbReference type="GO" id="GO:0004519">
    <property type="term" value="F:endonuclease activity"/>
    <property type="evidence" value="ECO:0007669"/>
    <property type="project" value="UniProtKB-KW"/>
</dbReference>
<reference evidence="3 4" key="1">
    <citation type="submission" date="2016-10" db="EMBL/GenBank/DDBJ databases">
        <title>Description of Gloeomargarita lithophora gen. nov., sp. nov., a thylakoid-bearing basal-branching cyanobacterium with intracellular carbonates, and proposal for Gloeomargaritales ord. nov.</title>
        <authorList>
            <person name="Moreira D."/>
            <person name="Tavera R."/>
            <person name="Benzerara K."/>
            <person name="Skouri-Panet F."/>
            <person name="Couradeau E."/>
            <person name="Gerard E."/>
            <person name="Loussert C."/>
            <person name="Novelo E."/>
            <person name="Zivanovic Y."/>
            <person name="Lopez-Garcia P."/>
        </authorList>
    </citation>
    <scope>NUCLEOTIDE SEQUENCE [LARGE SCALE GENOMIC DNA]</scope>
    <source>
        <strain evidence="3 4">D10</strain>
    </source>
</reference>
<dbReference type="InterPro" id="IPR027434">
    <property type="entry name" value="Homing_endonucl"/>
</dbReference>
<dbReference type="AlphaFoldDB" id="A0A1J0AAY8"/>
<dbReference type="PANTHER" id="PTHR36181">
    <property type="entry name" value="INTRON-ENCODED ENDONUCLEASE AI3-RELATED"/>
    <property type="match status" value="1"/>
</dbReference>
<name>A0A1J0AAY8_9CYAN</name>
<evidence type="ECO:0000259" key="2">
    <source>
        <dbReference type="Pfam" id="PF00961"/>
    </source>
</evidence>
<keyword evidence="3" id="KW-0378">Hydrolase</keyword>
<keyword evidence="3" id="KW-0255">Endonuclease</keyword>
<dbReference type="Gene3D" id="3.10.28.10">
    <property type="entry name" value="Homing endonucleases"/>
    <property type="match status" value="1"/>
</dbReference>
<sequence length="197" mass="22493">MDSRLKRIPLEIGYYLAGFTDGEGSFNVSFRPRPDYSIPWKVSVSFNVSQKDQIILALFKRYLGCGTLRSRPDGVWYYEVTNLTAVVESVIPFFERFGFLSAKKKRDFSKFKQIVALMQKEAHLTEDGLREILSIREEMNDGGKRRYTYPEILASLSKSSETTRQTPSTDGDDIVRSSWRHEGAVEATSPVALEPDF</sequence>
<dbReference type="Proteomes" id="UP000180235">
    <property type="component" value="Chromosome"/>
</dbReference>
<dbReference type="SUPFAM" id="SSF55608">
    <property type="entry name" value="Homing endonucleases"/>
    <property type="match status" value="1"/>
</dbReference>
<dbReference type="Pfam" id="PF00961">
    <property type="entry name" value="LAGLIDADG_1"/>
    <property type="match status" value="1"/>
</dbReference>
<dbReference type="InterPro" id="IPR004860">
    <property type="entry name" value="LAGLIDADG_dom"/>
</dbReference>
<feature type="region of interest" description="Disordered" evidence="1">
    <location>
        <begin position="158"/>
        <end position="177"/>
    </location>
</feature>
<evidence type="ECO:0000313" key="3">
    <source>
        <dbReference type="EMBL" id="APB33098.1"/>
    </source>
</evidence>
<evidence type="ECO:0000256" key="1">
    <source>
        <dbReference type="SAM" id="MobiDB-lite"/>
    </source>
</evidence>
<evidence type="ECO:0000313" key="4">
    <source>
        <dbReference type="Proteomes" id="UP000180235"/>
    </source>
</evidence>
<gene>
    <name evidence="3" type="ORF">GlitD10_0784</name>
</gene>
<dbReference type="PANTHER" id="PTHR36181:SF4">
    <property type="entry name" value="LAGLIDADG ENDONUCLEASE"/>
    <property type="match status" value="1"/>
</dbReference>
<feature type="compositionally biased region" description="Polar residues" evidence="1">
    <location>
        <begin position="158"/>
        <end position="169"/>
    </location>
</feature>
<keyword evidence="4" id="KW-1185">Reference proteome</keyword>
<proteinExistence type="predicted"/>
<dbReference type="EMBL" id="CP017675">
    <property type="protein sequence ID" value="APB33098.1"/>
    <property type="molecule type" value="Genomic_DNA"/>
</dbReference>
<organism evidence="3 4">
    <name type="scientific">Gloeomargarita lithophora Alchichica-D10</name>
    <dbReference type="NCBI Taxonomy" id="1188229"/>
    <lineage>
        <taxon>Bacteria</taxon>
        <taxon>Bacillati</taxon>
        <taxon>Cyanobacteriota</taxon>
        <taxon>Cyanophyceae</taxon>
        <taxon>Gloeomargaritales</taxon>
        <taxon>Gloeomargaritaceae</taxon>
        <taxon>Gloeomargarita</taxon>
    </lineage>
</organism>
<feature type="domain" description="Homing endonuclease LAGLIDADG" evidence="2">
    <location>
        <begin position="16"/>
        <end position="115"/>
    </location>
</feature>
<dbReference type="InterPro" id="IPR051289">
    <property type="entry name" value="LAGLIDADG_Endonuclease"/>
</dbReference>
<keyword evidence="3" id="KW-0540">Nuclease</keyword>